<feature type="domain" description="N-acetyltransferase" evidence="1">
    <location>
        <begin position="1"/>
        <end position="150"/>
    </location>
</feature>
<dbReference type="OrthoDB" id="9796129at2"/>
<dbReference type="Proteomes" id="UP000320160">
    <property type="component" value="Unassembled WGS sequence"/>
</dbReference>
<dbReference type="InterPro" id="IPR000182">
    <property type="entry name" value="GNAT_dom"/>
</dbReference>
<dbReference type="PANTHER" id="PTHR43072">
    <property type="entry name" value="N-ACETYLTRANSFERASE"/>
    <property type="match status" value="1"/>
</dbReference>
<evidence type="ECO:0000313" key="3">
    <source>
        <dbReference type="Proteomes" id="UP000320160"/>
    </source>
</evidence>
<dbReference type="PROSITE" id="PS51186">
    <property type="entry name" value="GNAT"/>
    <property type="match status" value="1"/>
</dbReference>
<proteinExistence type="predicted"/>
<dbReference type="CDD" id="cd04301">
    <property type="entry name" value="NAT_SF"/>
    <property type="match status" value="1"/>
</dbReference>
<dbReference type="AlphaFoldDB" id="A0A553WAP1"/>
<dbReference type="GO" id="GO:0016747">
    <property type="term" value="F:acyltransferase activity, transferring groups other than amino-acyl groups"/>
    <property type="evidence" value="ECO:0007669"/>
    <property type="project" value="InterPro"/>
</dbReference>
<gene>
    <name evidence="2" type="primary">aac(3)-I</name>
    <name evidence="2" type="ORF">FOM92_11265</name>
</gene>
<dbReference type="SUPFAM" id="SSF55729">
    <property type="entry name" value="Acyl-CoA N-acyltransferases (Nat)"/>
    <property type="match status" value="1"/>
</dbReference>
<name>A0A553WAP1_9SPHN</name>
<dbReference type="EMBL" id="VKKU01000002">
    <property type="protein sequence ID" value="TSB01746.1"/>
    <property type="molecule type" value="Genomic_DNA"/>
</dbReference>
<evidence type="ECO:0000259" key="1">
    <source>
        <dbReference type="PROSITE" id="PS51186"/>
    </source>
</evidence>
<keyword evidence="2" id="KW-0808">Transferase</keyword>
<dbReference type="RefSeq" id="WP_143776966.1">
    <property type="nucleotide sequence ID" value="NZ_VKKU01000002.1"/>
</dbReference>
<accession>A0A553WAP1</accession>
<dbReference type="Pfam" id="PF00583">
    <property type="entry name" value="Acetyltransf_1"/>
    <property type="match status" value="1"/>
</dbReference>
<comment type="caution">
    <text evidence="2">The sequence shown here is derived from an EMBL/GenBank/DDBJ whole genome shotgun (WGS) entry which is preliminary data.</text>
</comment>
<dbReference type="NCBIfam" id="NF033083">
    <property type="entry name" value="AAC_3_I"/>
    <property type="match status" value="1"/>
</dbReference>
<protein>
    <submittedName>
        <fullName evidence="2">AAC(3)-I family aminoglycoside N-acetyltransferase</fullName>
    </submittedName>
</protein>
<organism evidence="2 3">
    <name type="scientific">Sphingorhabdus contaminans</name>
    <dbReference type="NCBI Taxonomy" id="1343899"/>
    <lineage>
        <taxon>Bacteria</taxon>
        <taxon>Pseudomonadati</taxon>
        <taxon>Pseudomonadota</taxon>
        <taxon>Alphaproteobacteria</taxon>
        <taxon>Sphingomonadales</taxon>
        <taxon>Sphingomonadaceae</taxon>
        <taxon>Sphingorhabdus</taxon>
    </lineage>
</organism>
<dbReference type="Gene3D" id="3.40.630.30">
    <property type="match status" value="1"/>
</dbReference>
<sequence length="150" mass="16353">MGIERLGPDDIASLRALNALFAEAFEEPDNYLATPPSDAYLQEQLGNPASIILVARDGAAITGGLVAYVLPKFEQARSEIYIYDLAVAETHRRRGIATALIAQLKDIARKCGSWVIYVQADYGDDPAIALYTKLGIREDVMHFDIAPAAE</sequence>
<dbReference type="InterPro" id="IPR016181">
    <property type="entry name" value="Acyl_CoA_acyltransferase"/>
</dbReference>
<reference evidence="2 3" key="1">
    <citation type="submission" date="2019-07" db="EMBL/GenBank/DDBJ databases">
        <authorList>
            <person name="Park M."/>
        </authorList>
    </citation>
    <scope>NUCLEOTIDE SEQUENCE [LARGE SCALE GENOMIC DNA]</scope>
    <source>
        <strain evidence="2 3">KCTC32445</strain>
    </source>
</reference>
<evidence type="ECO:0000313" key="2">
    <source>
        <dbReference type="EMBL" id="TSB01746.1"/>
    </source>
</evidence>
<keyword evidence="3" id="KW-1185">Reference proteome</keyword>